<dbReference type="Gene3D" id="3.40.50.300">
    <property type="entry name" value="P-loop containing nucleotide triphosphate hydrolases"/>
    <property type="match status" value="1"/>
</dbReference>
<keyword evidence="2" id="KW-1185">Reference proteome</keyword>
<reference evidence="1" key="1">
    <citation type="submission" date="2022-10" db="EMBL/GenBank/DDBJ databases">
        <title>The complete genomes of actinobacterial strains from the NBC collection.</title>
        <authorList>
            <person name="Joergensen T.S."/>
            <person name="Alvarez Arevalo M."/>
            <person name="Sterndorff E.B."/>
            <person name="Faurdal D."/>
            <person name="Vuksanovic O."/>
            <person name="Mourched A.-S."/>
            <person name="Charusanti P."/>
            <person name="Shaw S."/>
            <person name="Blin K."/>
            <person name="Weber T."/>
        </authorList>
    </citation>
    <scope>NUCLEOTIDE SEQUENCE</scope>
    <source>
        <strain evidence="1">NBC_00189</strain>
    </source>
</reference>
<evidence type="ECO:0000313" key="2">
    <source>
        <dbReference type="Proteomes" id="UP001432166"/>
    </source>
</evidence>
<organism evidence="1 2">
    <name type="scientific">Streptomyces tauricus</name>
    <dbReference type="NCBI Taxonomy" id="68274"/>
    <lineage>
        <taxon>Bacteria</taxon>
        <taxon>Bacillati</taxon>
        <taxon>Actinomycetota</taxon>
        <taxon>Actinomycetes</taxon>
        <taxon>Kitasatosporales</taxon>
        <taxon>Streptomycetaceae</taxon>
        <taxon>Streptomyces</taxon>
        <taxon>Streptomyces aurantiacus group</taxon>
    </lineage>
</organism>
<protein>
    <recommendedName>
        <fullName evidence="3">Thymidylate kinase</fullName>
    </recommendedName>
</protein>
<name>A0ABZ1JE57_9ACTN</name>
<sequence>MSDIRVAVVGIDGTGKTTVVRRIRERDGFAVVHAIRNHEDPHSPFAELSRALADASAVADALGRVQLKVAVLCLQLWLYGPAERRAAARSRVLLADRHPLVDPLVYLPMFGQLERDAEPGGDVEAWWRKQDPRAASAVRDWLRACRGDTDPWPLGEELLRVGAEPPHTMLDTLSRRFGVTMPDRVLMLDLPVAEALRRTHERTRDTELHETSAFLTATRRRYGTVLDWLREARPDVAVRRIDCSGRSVEEVTDSVRRALGPPGT</sequence>
<dbReference type="Proteomes" id="UP001432166">
    <property type="component" value="Chromosome"/>
</dbReference>
<dbReference type="EMBL" id="CP108133">
    <property type="protein sequence ID" value="WTP48698.1"/>
    <property type="molecule type" value="Genomic_DNA"/>
</dbReference>
<proteinExistence type="predicted"/>
<gene>
    <name evidence="1" type="ORF">OG288_10580</name>
</gene>
<dbReference type="SUPFAM" id="SSF52540">
    <property type="entry name" value="P-loop containing nucleoside triphosphate hydrolases"/>
    <property type="match status" value="1"/>
</dbReference>
<evidence type="ECO:0008006" key="3">
    <source>
        <dbReference type="Google" id="ProtNLM"/>
    </source>
</evidence>
<dbReference type="InterPro" id="IPR027417">
    <property type="entry name" value="P-loop_NTPase"/>
</dbReference>
<accession>A0ABZ1JE57</accession>
<dbReference type="RefSeq" id="WP_328937281.1">
    <property type="nucleotide sequence ID" value="NZ_CP108133.1"/>
</dbReference>
<evidence type="ECO:0000313" key="1">
    <source>
        <dbReference type="EMBL" id="WTP48698.1"/>
    </source>
</evidence>